<dbReference type="PROSITE" id="PS50025">
    <property type="entry name" value="LAM_G_DOMAIN"/>
    <property type="match status" value="2"/>
</dbReference>
<dbReference type="Gene3D" id="2.60.120.200">
    <property type="match status" value="2"/>
</dbReference>
<dbReference type="Pfam" id="PF02210">
    <property type="entry name" value="Laminin_G_2"/>
    <property type="match status" value="2"/>
</dbReference>
<dbReference type="eggNOG" id="KOG3597">
    <property type="taxonomic scope" value="Eukaryota"/>
</dbReference>
<dbReference type="InParanoid" id="A0A212EQD4"/>
<dbReference type="PANTHER" id="PTHR15036">
    <property type="entry name" value="PIKACHURIN-LIKE PROTEIN"/>
    <property type="match status" value="1"/>
</dbReference>
<gene>
    <name evidence="4" type="ORF">KGM_203287</name>
</gene>
<dbReference type="Proteomes" id="UP000007151">
    <property type="component" value="Unassembled WGS sequence"/>
</dbReference>
<dbReference type="InterPro" id="IPR050372">
    <property type="entry name" value="Neurexin-related_CASP"/>
</dbReference>
<feature type="chain" id="PRO_5013120873" evidence="2">
    <location>
        <begin position="16"/>
        <end position="305"/>
    </location>
</feature>
<protein>
    <submittedName>
        <fullName evidence="4">Chondroitin sulfate proteoglycan 4</fullName>
    </submittedName>
</protein>
<dbReference type="PANTHER" id="PTHR15036:SF56">
    <property type="entry name" value="KON-TIKI, ISOFORM B"/>
    <property type="match status" value="1"/>
</dbReference>
<evidence type="ECO:0000313" key="4">
    <source>
        <dbReference type="EMBL" id="OWR43703.1"/>
    </source>
</evidence>
<evidence type="ECO:0000256" key="2">
    <source>
        <dbReference type="SAM" id="SignalP"/>
    </source>
</evidence>
<organism evidence="4 5">
    <name type="scientific">Danaus plexippus plexippus</name>
    <dbReference type="NCBI Taxonomy" id="278856"/>
    <lineage>
        <taxon>Eukaryota</taxon>
        <taxon>Metazoa</taxon>
        <taxon>Ecdysozoa</taxon>
        <taxon>Arthropoda</taxon>
        <taxon>Hexapoda</taxon>
        <taxon>Insecta</taxon>
        <taxon>Pterygota</taxon>
        <taxon>Neoptera</taxon>
        <taxon>Endopterygota</taxon>
        <taxon>Lepidoptera</taxon>
        <taxon>Glossata</taxon>
        <taxon>Ditrysia</taxon>
        <taxon>Papilionoidea</taxon>
        <taxon>Nymphalidae</taxon>
        <taxon>Danainae</taxon>
        <taxon>Danaini</taxon>
        <taxon>Danaina</taxon>
        <taxon>Danaus</taxon>
        <taxon>Danaus</taxon>
    </lineage>
</organism>
<dbReference type="AlphaFoldDB" id="A0A212EQD4"/>
<proteinExistence type="predicted"/>
<dbReference type="KEGG" id="dpl:KGM_203287"/>
<keyword evidence="2" id="KW-0732">Signal</keyword>
<feature type="signal peptide" evidence="2">
    <location>
        <begin position="1"/>
        <end position="15"/>
    </location>
</feature>
<keyword evidence="5" id="KW-1185">Reference proteome</keyword>
<comment type="caution">
    <text evidence="4">The sequence shown here is derived from an EMBL/GenBank/DDBJ whole genome shotgun (WGS) entry which is preliminary data.</text>
</comment>
<feature type="domain" description="Laminin G" evidence="3">
    <location>
        <begin position="18"/>
        <end position="189"/>
    </location>
</feature>
<accession>A0A212EQD4</accession>
<dbReference type="InterPro" id="IPR013320">
    <property type="entry name" value="ConA-like_dom_sf"/>
</dbReference>
<reference evidence="4 5" key="1">
    <citation type="journal article" date="2011" name="Cell">
        <title>The monarch butterfly genome yields insights into long-distance migration.</title>
        <authorList>
            <person name="Zhan S."/>
            <person name="Merlin C."/>
            <person name="Boore J.L."/>
            <person name="Reppert S.M."/>
        </authorList>
    </citation>
    <scope>NUCLEOTIDE SEQUENCE [LARGE SCALE GENOMIC DNA]</scope>
    <source>
        <strain evidence="4">F-2</strain>
    </source>
</reference>
<comment type="caution">
    <text evidence="1">Lacks conserved residue(s) required for the propagation of feature annotation.</text>
</comment>
<evidence type="ECO:0000256" key="1">
    <source>
        <dbReference type="PROSITE-ProRule" id="PRU00122"/>
    </source>
</evidence>
<dbReference type="CDD" id="cd00110">
    <property type="entry name" value="LamG"/>
    <property type="match status" value="2"/>
</dbReference>
<evidence type="ECO:0000313" key="5">
    <source>
        <dbReference type="Proteomes" id="UP000007151"/>
    </source>
</evidence>
<dbReference type="InterPro" id="IPR001791">
    <property type="entry name" value="Laminin_G"/>
</dbReference>
<name>A0A212EQD4_DANPL</name>
<sequence>MELVFVLSFVSIGLAYDKASFYGASYISYPLQEAKGITDISFRFRTHLSDALLLLAAGKTDYCMIRLEGGKLKLHINLGAGESELSSAKGTYLNDTQYHHVSIIRREANLTMKVDDSVVKKKLPGRFFELNIHFGIFLGGQGDFSELFLGHMENFRGCMEDVYYNGVKIIEKARSRSGSVHVEGVTWNCALEFDADISSDISFIDEGAYLILPKINSRAGGRWQIEFKTITPNAVILYNPGGGRGSDFLAVEMLEGVVRVKMAKSQIVHTARVNDGQWHKMHLMFNPSVIEPMRYERTCVSHLRH</sequence>
<dbReference type="SUPFAM" id="SSF49899">
    <property type="entry name" value="Concanavalin A-like lectins/glucanases"/>
    <property type="match status" value="2"/>
</dbReference>
<dbReference type="SMART" id="SM00282">
    <property type="entry name" value="LamG"/>
    <property type="match status" value="1"/>
</dbReference>
<feature type="domain" description="Laminin G" evidence="3">
    <location>
        <begin position="199"/>
        <end position="305"/>
    </location>
</feature>
<dbReference type="STRING" id="278856.A0A212EQD4"/>
<dbReference type="EMBL" id="AGBW02013270">
    <property type="protein sequence ID" value="OWR43703.1"/>
    <property type="molecule type" value="Genomic_DNA"/>
</dbReference>
<evidence type="ECO:0000259" key="3">
    <source>
        <dbReference type="PROSITE" id="PS50025"/>
    </source>
</evidence>